<evidence type="ECO:0000313" key="2">
    <source>
        <dbReference type="Proteomes" id="UP000005709"/>
    </source>
</evidence>
<sequence>MKTMQKGFALVAAIFFIIIVSTTAITALSIASMTARDVNNIQGREQALLLAQSATELAVLAMQKHQYLTTELKNGGATAATNPTLNRIRLAYPSNNAGEKMFDITVTFGYFDRQLGADADHTVAYSNFGQGSSEALPSGKGVGKILSHAALIDVVVRSNVEVMGRPQITYHRRTIQKP</sequence>
<keyword evidence="2" id="KW-1185">Reference proteome</keyword>
<comment type="caution">
    <text evidence="1">The sequence shown here is derived from an EMBL/GenBank/DDBJ whole genome shotgun (WGS) entry which is preliminary data.</text>
</comment>
<name>C8PL10_9BACT</name>
<dbReference type="RefSeq" id="WP_005873097.1">
    <property type="nucleotide sequence ID" value="NZ_ACYG01000031.1"/>
</dbReference>
<organism evidence="1 2">
    <name type="scientific">Campylobacter gracilis RM3268</name>
    <dbReference type="NCBI Taxonomy" id="553220"/>
    <lineage>
        <taxon>Bacteria</taxon>
        <taxon>Pseudomonadati</taxon>
        <taxon>Campylobacterota</taxon>
        <taxon>Epsilonproteobacteria</taxon>
        <taxon>Campylobacterales</taxon>
        <taxon>Campylobacteraceae</taxon>
        <taxon>Campylobacter</taxon>
    </lineage>
</organism>
<accession>C8PL10</accession>
<dbReference type="STRING" id="824.CGRAC_1670"/>
<dbReference type="Proteomes" id="UP000005709">
    <property type="component" value="Unassembled WGS sequence"/>
</dbReference>
<dbReference type="EMBL" id="ACYG01000031">
    <property type="protein sequence ID" value="EEV16425.1"/>
    <property type="molecule type" value="Genomic_DNA"/>
</dbReference>
<protein>
    <recommendedName>
        <fullName evidence="3">Type 4 fimbrial biogenesis protein PilX N-terminal domain-containing protein</fullName>
    </recommendedName>
</protein>
<evidence type="ECO:0000313" key="1">
    <source>
        <dbReference type="EMBL" id="EEV16425.1"/>
    </source>
</evidence>
<evidence type="ECO:0008006" key="3">
    <source>
        <dbReference type="Google" id="ProtNLM"/>
    </source>
</evidence>
<proteinExistence type="predicted"/>
<dbReference type="AlphaFoldDB" id="C8PL10"/>
<reference evidence="1 2" key="1">
    <citation type="submission" date="2009-07" db="EMBL/GenBank/DDBJ databases">
        <authorList>
            <person name="Madupu R."/>
            <person name="Sebastian Y."/>
            <person name="Durkin A.S."/>
            <person name="Torralba M."/>
            <person name="Methe B."/>
            <person name="Sutton G.G."/>
            <person name="Strausberg R.L."/>
            <person name="Nelson K.E."/>
        </authorList>
    </citation>
    <scope>NUCLEOTIDE SEQUENCE [LARGE SCALE GENOMIC DNA]</scope>
    <source>
        <strain evidence="1 2">RM3268</strain>
    </source>
</reference>
<gene>
    <name evidence="1" type="ORF">CAMGR0001_2800</name>
</gene>